<evidence type="ECO:0000259" key="4">
    <source>
        <dbReference type="Pfam" id="PF08609"/>
    </source>
</evidence>
<evidence type="ECO:0000313" key="6">
    <source>
        <dbReference type="Proteomes" id="UP000054097"/>
    </source>
</evidence>
<accession>A0A0C3AGX1</accession>
<dbReference type="PANTHER" id="PTHR19316">
    <property type="entry name" value="PROTEIN FOLDING REGULATOR"/>
    <property type="match status" value="1"/>
</dbReference>
<dbReference type="GO" id="GO:0000774">
    <property type="term" value="F:adenyl-nucleotide exchange factor activity"/>
    <property type="evidence" value="ECO:0007669"/>
    <property type="project" value="TreeGrafter"/>
</dbReference>
<dbReference type="Pfam" id="PF08609">
    <property type="entry name" value="Fes1"/>
    <property type="match status" value="1"/>
</dbReference>
<dbReference type="HOGENOM" id="CLU_046722_0_0_1"/>
<protein>
    <recommendedName>
        <fullName evidence="4">Nucleotide exchange factor Fes1 domain-containing protein</fullName>
    </recommendedName>
</protein>
<evidence type="ECO:0000313" key="5">
    <source>
        <dbReference type="EMBL" id="KIM23905.1"/>
    </source>
</evidence>
<reference evidence="5 6" key="1">
    <citation type="submission" date="2014-04" db="EMBL/GenBank/DDBJ databases">
        <authorList>
            <consortium name="DOE Joint Genome Institute"/>
            <person name="Kuo A."/>
            <person name="Zuccaro A."/>
            <person name="Kohler A."/>
            <person name="Nagy L.G."/>
            <person name="Floudas D."/>
            <person name="Copeland A."/>
            <person name="Barry K.W."/>
            <person name="Cichocki N."/>
            <person name="Veneault-Fourrey C."/>
            <person name="LaButti K."/>
            <person name="Lindquist E.A."/>
            <person name="Lipzen A."/>
            <person name="Lundell T."/>
            <person name="Morin E."/>
            <person name="Murat C."/>
            <person name="Sun H."/>
            <person name="Tunlid A."/>
            <person name="Henrissat B."/>
            <person name="Grigoriev I.V."/>
            <person name="Hibbett D.S."/>
            <person name="Martin F."/>
            <person name="Nordberg H.P."/>
            <person name="Cantor M.N."/>
            <person name="Hua S.X."/>
        </authorList>
    </citation>
    <scope>NUCLEOTIDE SEQUENCE [LARGE SCALE GENOMIC DNA]</scope>
    <source>
        <strain evidence="5 6">MAFF 305830</strain>
    </source>
</reference>
<dbReference type="AlphaFoldDB" id="A0A0C3AGX1"/>
<sequence>MESLLRWGIENSATEADSEAPQPPPRDISKLDPGIIDAILGKPDSVKMKEALGVALDESVPEDARLIALDDFEMLIESIDNANDITSMKMWEPLIGLLSSPSDAIRMNTLWILGTAIQNNPKAQTAFLSHAPLSKVLYLLQPNLVDHTAQTRSKAVYCLSASLRHNRAAVEGLEALQGWQVLKGGLTDPDPTVRRKVAFLLNALLLPDNSDDQVLTTTTHDLTRDALQKHGITSVLVAGLADPHDADDDLEEKSARALLSYLEIEGRLETEDSSKLLSKLKELQGKPFWGLAKEERDSLQRFVSGSA</sequence>
<dbReference type="InterPro" id="IPR016024">
    <property type="entry name" value="ARM-type_fold"/>
</dbReference>
<dbReference type="OrthoDB" id="10250458at2759"/>
<dbReference type="InterPro" id="IPR011989">
    <property type="entry name" value="ARM-like"/>
</dbReference>
<evidence type="ECO:0000256" key="2">
    <source>
        <dbReference type="ARBA" id="ARBA00022737"/>
    </source>
</evidence>
<dbReference type="GO" id="GO:0005783">
    <property type="term" value="C:endoplasmic reticulum"/>
    <property type="evidence" value="ECO:0007669"/>
    <property type="project" value="TreeGrafter"/>
</dbReference>
<dbReference type="InterPro" id="IPR013918">
    <property type="entry name" value="Nucleotide_exch_fac_Fes1"/>
</dbReference>
<dbReference type="EMBL" id="KN824330">
    <property type="protein sequence ID" value="KIM23905.1"/>
    <property type="molecule type" value="Genomic_DNA"/>
</dbReference>
<reference evidence="6" key="2">
    <citation type="submission" date="2015-01" db="EMBL/GenBank/DDBJ databases">
        <title>Evolutionary Origins and Diversification of the Mycorrhizal Mutualists.</title>
        <authorList>
            <consortium name="DOE Joint Genome Institute"/>
            <consortium name="Mycorrhizal Genomics Consortium"/>
            <person name="Kohler A."/>
            <person name="Kuo A."/>
            <person name="Nagy L.G."/>
            <person name="Floudas D."/>
            <person name="Copeland A."/>
            <person name="Barry K.W."/>
            <person name="Cichocki N."/>
            <person name="Veneault-Fourrey C."/>
            <person name="LaButti K."/>
            <person name="Lindquist E.A."/>
            <person name="Lipzen A."/>
            <person name="Lundell T."/>
            <person name="Morin E."/>
            <person name="Murat C."/>
            <person name="Riley R."/>
            <person name="Ohm R."/>
            <person name="Sun H."/>
            <person name="Tunlid A."/>
            <person name="Henrissat B."/>
            <person name="Grigoriev I.V."/>
            <person name="Hibbett D.S."/>
            <person name="Martin F."/>
        </authorList>
    </citation>
    <scope>NUCLEOTIDE SEQUENCE [LARGE SCALE GENOMIC DNA]</scope>
    <source>
        <strain evidence="6">MAFF 305830</strain>
    </source>
</reference>
<keyword evidence="6" id="KW-1185">Reference proteome</keyword>
<feature type="region of interest" description="Disordered" evidence="3">
    <location>
        <begin position="10"/>
        <end position="31"/>
    </location>
</feature>
<proteinExistence type="inferred from homology"/>
<gene>
    <name evidence="5" type="ORF">M408DRAFT_332093</name>
</gene>
<evidence type="ECO:0000256" key="3">
    <source>
        <dbReference type="SAM" id="MobiDB-lite"/>
    </source>
</evidence>
<feature type="domain" description="Nucleotide exchange factor Fes1" evidence="4">
    <location>
        <begin position="1"/>
        <end position="85"/>
    </location>
</feature>
<comment type="similarity">
    <text evidence="1">Belongs to the FES1 family.</text>
</comment>
<dbReference type="STRING" id="933852.A0A0C3AGX1"/>
<dbReference type="PANTHER" id="PTHR19316:SF18">
    <property type="entry name" value="HSP70-BINDING PROTEIN 1"/>
    <property type="match status" value="1"/>
</dbReference>
<keyword evidence="2" id="KW-0677">Repeat</keyword>
<dbReference type="InterPro" id="IPR050693">
    <property type="entry name" value="Hsp70_NEF-Inhibitors"/>
</dbReference>
<evidence type="ECO:0000256" key="1">
    <source>
        <dbReference type="ARBA" id="ARBA00011045"/>
    </source>
</evidence>
<name>A0A0C3AGX1_SERVB</name>
<dbReference type="Gene3D" id="1.25.10.10">
    <property type="entry name" value="Leucine-rich Repeat Variant"/>
    <property type="match status" value="1"/>
</dbReference>
<dbReference type="Proteomes" id="UP000054097">
    <property type="component" value="Unassembled WGS sequence"/>
</dbReference>
<dbReference type="SUPFAM" id="SSF48371">
    <property type="entry name" value="ARM repeat"/>
    <property type="match status" value="1"/>
</dbReference>
<organism evidence="5 6">
    <name type="scientific">Serendipita vermifera MAFF 305830</name>
    <dbReference type="NCBI Taxonomy" id="933852"/>
    <lineage>
        <taxon>Eukaryota</taxon>
        <taxon>Fungi</taxon>
        <taxon>Dikarya</taxon>
        <taxon>Basidiomycota</taxon>
        <taxon>Agaricomycotina</taxon>
        <taxon>Agaricomycetes</taxon>
        <taxon>Sebacinales</taxon>
        <taxon>Serendipitaceae</taxon>
        <taxon>Serendipita</taxon>
    </lineage>
</organism>